<dbReference type="PROSITE" id="PS51192">
    <property type="entry name" value="HELICASE_ATP_BIND_1"/>
    <property type="match status" value="1"/>
</dbReference>
<dbReference type="PANTHER" id="PTHR24031">
    <property type="entry name" value="RNA HELICASE"/>
    <property type="match status" value="1"/>
</dbReference>
<name>A0AAV7JBV0_9METZ</name>
<feature type="domain" description="Helicase ATP-binding" evidence="13">
    <location>
        <begin position="229"/>
        <end position="418"/>
    </location>
</feature>
<dbReference type="InterPro" id="IPR014014">
    <property type="entry name" value="RNA_helicase_DEAD_Q_motif"/>
</dbReference>
<dbReference type="Pfam" id="PF00622">
    <property type="entry name" value="SPRY"/>
    <property type="match status" value="1"/>
</dbReference>
<keyword evidence="7 11" id="KW-0067">ATP-binding</keyword>
<keyword evidence="5 11" id="KW-0347">Helicase</keyword>
<dbReference type="GO" id="GO:0005524">
    <property type="term" value="F:ATP binding"/>
    <property type="evidence" value="ECO:0007669"/>
    <property type="project" value="UniProtKB-UniRule"/>
</dbReference>
<gene>
    <name evidence="16" type="ORF">LOD99_9438</name>
</gene>
<comment type="catalytic activity">
    <reaction evidence="9 11">
        <text>ATP + H2O = ADP + phosphate + H(+)</text>
        <dbReference type="Rhea" id="RHEA:13065"/>
        <dbReference type="ChEBI" id="CHEBI:15377"/>
        <dbReference type="ChEBI" id="CHEBI:15378"/>
        <dbReference type="ChEBI" id="CHEBI:30616"/>
        <dbReference type="ChEBI" id="CHEBI:43474"/>
        <dbReference type="ChEBI" id="CHEBI:456216"/>
        <dbReference type="EC" id="3.6.4.13"/>
    </reaction>
</comment>
<dbReference type="PROSITE" id="PS50188">
    <property type="entry name" value="B302_SPRY"/>
    <property type="match status" value="1"/>
</dbReference>
<evidence type="ECO:0000256" key="1">
    <source>
        <dbReference type="ARBA" id="ARBA00008765"/>
    </source>
</evidence>
<keyword evidence="17" id="KW-1185">Reference proteome</keyword>
<evidence type="ECO:0000256" key="8">
    <source>
        <dbReference type="ARBA" id="ARBA00022884"/>
    </source>
</evidence>
<evidence type="ECO:0000256" key="3">
    <source>
        <dbReference type="ARBA" id="ARBA00022741"/>
    </source>
</evidence>
<dbReference type="InterPro" id="IPR003877">
    <property type="entry name" value="SPRY_dom"/>
</dbReference>
<evidence type="ECO:0000256" key="2">
    <source>
        <dbReference type="ARBA" id="ARBA00022722"/>
    </source>
</evidence>
<accession>A0AAV7JBV0</accession>
<dbReference type="SMART" id="SM00490">
    <property type="entry name" value="HELICc"/>
    <property type="match status" value="1"/>
</dbReference>
<proteinExistence type="inferred from homology"/>
<dbReference type="InterPro" id="IPR043136">
    <property type="entry name" value="B30.2/SPRY_sf"/>
</dbReference>
<reference evidence="16 17" key="1">
    <citation type="journal article" date="2023" name="BMC Biol.">
        <title>The compact genome of the sponge Oopsacas minuta (Hexactinellida) is lacking key metazoan core genes.</title>
        <authorList>
            <person name="Santini S."/>
            <person name="Schenkelaars Q."/>
            <person name="Jourda C."/>
            <person name="Duchesne M."/>
            <person name="Belahbib H."/>
            <person name="Rocher C."/>
            <person name="Selva M."/>
            <person name="Riesgo A."/>
            <person name="Vervoort M."/>
            <person name="Leys S.P."/>
            <person name="Kodjabachian L."/>
            <person name="Le Bivic A."/>
            <person name="Borchiellini C."/>
            <person name="Claverie J.M."/>
            <person name="Renard E."/>
        </authorList>
    </citation>
    <scope>NUCLEOTIDE SEQUENCE [LARGE SCALE GENOMIC DNA]</scope>
    <source>
        <strain evidence="16">SPO-2</strain>
    </source>
</reference>
<dbReference type="Gene3D" id="3.40.50.300">
    <property type="entry name" value="P-loop containing nucleotide triphosphate hydrolases"/>
    <property type="match status" value="3"/>
</dbReference>
<evidence type="ECO:0000256" key="10">
    <source>
        <dbReference type="PROSITE-ProRule" id="PRU00552"/>
    </source>
</evidence>
<evidence type="ECO:0000259" key="13">
    <source>
        <dbReference type="PROSITE" id="PS51192"/>
    </source>
</evidence>
<dbReference type="EMBL" id="JAKMXF010000361">
    <property type="protein sequence ID" value="KAI6646165.1"/>
    <property type="molecule type" value="Genomic_DNA"/>
</dbReference>
<comment type="function">
    <text evidence="11">RNA helicase.</text>
</comment>
<dbReference type="Proteomes" id="UP001165289">
    <property type="component" value="Unassembled WGS sequence"/>
</dbReference>
<evidence type="ECO:0000259" key="15">
    <source>
        <dbReference type="PROSITE" id="PS51195"/>
    </source>
</evidence>
<keyword evidence="2" id="KW-0540">Nuclease</keyword>
<dbReference type="InterPro" id="IPR001650">
    <property type="entry name" value="Helicase_C-like"/>
</dbReference>
<feature type="domain" description="DEAD-box RNA helicase Q" evidence="15">
    <location>
        <begin position="2"/>
        <end position="30"/>
    </location>
</feature>
<dbReference type="InterPro" id="IPR014001">
    <property type="entry name" value="Helicase_ATP-bd"/>
</dbReference>
<sequence length="730" mass="82158">MSAFSQFGVIPEIVQAIEEMDWLLPTDVQAEAIPLILGGGDVLMAAETGSGKTGAFCLPILQIVQETLLNQLEGKSQHAPQKCMLNYWDREEKIAISRDGLVCQSRDRNWQGCRSTWGVVEEGRYYFEATITDEGLCRIGWSTLNGRLELGKDEMGYGFGGTGKKSYNSQFEDYGEKFGKNDTLGCYLDLYSKEISYSKNGKDLGIAFRIDKDIIGVPLYAACTIKNAELSFNFGDKQFLSDPPEGYKGLSKCNHVSSKFTEFSQISSNPKKNKRSPICLILEPSRELAHQTIDQIMLFKRHMTHPEVKELAIVGGDPAKMQVEKLNQGVDIVCGTPGRLEDLISSGVLCLDQVKFLVLDEADGLLSQGHGEVIDKINNNIPKIHTDGQRLQMIVCSATLHNFEVKKLAQRLMYFPTWVDLKGQDSVPETVHHVVYRVDPKKDISWHNMKNTIRTDGVHIHDDTNPSGTQPAEALSEAIKLIKGDLVVKAIKNLKMDQGIIFCRTKLDCDNMERYLGYRGTKIEKNPTLFTCVCLHADRRPQERKKNLELFKANKVKFLICTDVAARGIDMKGIPYVINVMMPDDKMNYVHRIGRVGRAERMGLAISFASKVPEKVWYHTCVSRGKNCYNTNLKDEGGCCIWYDEEQYLGDIEEHLGVTIPEIDSNLYVPENEFDGKVAYGVKRETSGSCYQGHVDIVRPSLDKLTRLEKEAQRSFLKNKISSNIRDTNI</sequence>
<dbReference type="FunFam" id="3.40.50.300:FF:000708">
    <property type="entry name" value="ATP-dependent RNA helicase DDX1"/>
    <property type="match status" value="1"/>
</dbReference>
<dbReference type="EC" id="3.6.4.13" evidence="11"/>
<dbReference type="PROSITE" id="PS51195">
    <property type="entry name" value="Q_MOTIF"/>
    <property type="match status" value="1"/>
</dbReference>
<keyword evidence="3 11" id="KW-0547">Nucleotide-binding</keyword>
<comment type="similarity">
    <text evidence="1">Belongs to the DEAD box helicase family. DDX1 subfamily.</text>
</comment>
<keyword evidence="8 11" id="KW-0694">RNA-binding</keyword>
<evidence type="ECO:0000256" key="11">
    <source>
        <dbReference type="RuleBase" id="RU365068"/>
    </source>
</evidence>
<dbReference type="CDD" id="cd12873">
    <property type="entry name" value="SPRY_DDX1"/>
    <property type="match status" value="1"/>
</dbReference>
<keyword evidence="6" id="KW-0269">Exonuclease</keyword>
<organism evidence="16 17">
    <name type="scientific">Oopsacas minuta</name>
    <dbReference type="NCBI Taxonomy" id="111878"/>
    <lineage>
        <taxon>Eukaryota</taxon>
        <taxon>Metazoa</taxon>
        <taxon>Porifera</taxon>
        <taxon>Hexactinellida</taxon>
        <taxon>Hexasterophora</taxon>
        <taxon>Lyssacinosida</taxon>
        <taxon>Leucopsacidae</taxon>
        <taxon>Oopsacas</taxon>
    </lineage>
</organism>
<dbReference type="InterPro" id="IPR011545">
    <property type="entry name" value="DEAD/DEAH_box_helicase_dom"/>
</dbReference>
<dbReference type="Gene3D" id="2.60.120.920">
    <property type="match status" value="1"/>
</dbReference>
<evidence type="ECO:0000313" key="16">
    <source>
        <dbReference type="EMBL" id="KAI6646165.1"/>
    </source>
</evidence>
<evidence type="ECO:0000256" key="6">
    <source>
        <dbReference type="ARBA" id="ARBA00022839"/>
    </source>
</evidence>
<comment type="domain">
    <text evidence="11">The helicase domain is involved in the stimulation of RELA transcriptional activity.</text>
</comment>
<dbReference type="FunFam" id="3.40.50.300:FF:000716">
    <property type="entry name" value="ATP-dependent RNA helicase DDX1"/>
    <property type="match status" value="1"/>
</dbReference>
<evidence type="ECO:0000256" key="7">
    <source>
        <dbReference type="ARBA" id="ARBA00022840"/>
    </source>
</evidence>
<dbReference type="SMART" id="SM00449">
    <property type="entry name" value="SPRY"/>
    <property type="match status" value="1"/>
</dbReference>
<feature type="short sequence motif" description="Q motif" evidence="10">
    <location>
        <begin position="2"/>
        <end position="30"/>
    </location>
</feature>
<evidence type="ECO:0000313" key="17">
    <source>
        <dbReference type="Proteomes" id="UP001165289"/>
    </source>
</evidence>
<dbReference type="GO" id="GO:0003724">
    <property type="term" value="F:RNA helicase activity"/>
    <property type="evidence" value="ECO:0007669"/>
    <property type="project" value="UniProtKB-EC"/>
</dbReference>
<evidence type="ECO:0000256" key="9">
    <source>
        <dbReference type="ARBA" id="ARBA00047984"/>
    </source>
</evidence>
<dbReference type="SMART" id="SM00487">
    <property type="entry name" value="DEXDc"/>
    <property type="match status" value="1"/>
</dbReference>
<feature type="domain" description="Helicase C-terminal" evidence="14">
    <location>
        <begin position="486"/>
        <end position="671"/>
    </location>
</feature>
<evidence type="ECO:0000256" key="4">
    <source>
        <dbReference type="ARBA" id="ARBA00022801"/>
    </source>
</evidence>
<dbReference type="Pfam" id="PF00271">
    <property type="entry name" value="Helicase_C"/>
    <property type="match status" value="1"/>
</dbReference>
<dbReference type="SUPFAM" id="SSF49899">
    <property type="entry name" value="Concanavalin A-like lectins/glucanases"/>
    <property type="match status" value="1"/>
</dbReference>
<dbReference type="GO" id="GO:0003723">
    <property type="term" value="F:RNA binding"/>
    <property type="evidence" value="ECO:0007669"/>
    <property type="project" value="UniProtKB-UniRule"/>
</dbReference>
<dbReference type="InterPro" id="IPR027417">
    <property type="entry name" value="P-loop_NTPase"/>
</dbReference>
<dbReference type="PROSITE" id="PS51194">
    <property type="entry name" value="HELICASE_CTER"/>
    <property type="match status" value="1"/>
</dbReference>
<dbReference type="GO" id="GO:0004527">
    <property type="term" value="F:exonuclease activity"/>
    <property type="evidence" value="ECO:0007669"/>
    <property type="project" value="UniProtKB-KW"/>
</dbReference>
<feature type="domain" description="B30.2/SPRY" evidence="12">
    <location>
        <begin position="63"/>
        <end position="239"/>
    </location>
</feature>
<dbReference type="InterPro" id="IPR013320">
    <property type="entry name" value="ConA-like_dom_sf"/>
</dbReference>
<dbReference type="Pfam" id="PF00270">
    <property type="entry name" value="DEAD"/>
    <property type="match status" value="2"/>
</dbReference>
<evidence type="ECO:0000259" key="12">
    <source>
        <dbReference type="PROSITE" id="PS50188"/>
    </source>
</evidence>
<dbReference type="AlphaFoldDB" id="A0AAV7JBV0"/>
<dbReference type="CDD" id="cd18787">
    <property type="entry name" value="SF2_C_DEAD"/>
    <property type="match status" value="1"/>
</dbReference>
<comment type="caution">
    <text evidence="16">The sequence shown here is derived from an EMBL/GenBank/DDBJ whole genome shotgun (WGS) entry which is preliminary data.</text>
</comment>
<dbReference type="InterPro" id="IPR001870">
    <property type="entry name" value="B30.2/SPRY"/>
</dbReference>
<evidence type="ECO:0000259" key="14">
    <source>
        <dbReference type="PROSITE" id="PS51194"/>
    </source>
</evidence>
<evidence type="ECO:0000256" key="5">
    <source>
        <dbReference type="ARBA" id="ARBA00022806"/>
    </source>
</evidence>
<dbReference type="SUPFAM" id="SSF52540">
    <property type="entry name" value="P-loop containing nucleoside triphosphate hydrolases"/>
    <property type="match status" value="2"/>
</dbReference>
<dbReference type="FunFam" id="3.40.50.300:FF:000652">
    <property type="entry name" value="ATP-dependent RNA helicase DDX1"/>
    <property type="match status" value="1"/>
</dbReference>
<keyword evidence="4 11" id="KW-0378">Hydrolase</keyword>
<protein>
    <recommendedName>
        <fullName evidence="11">ATP-dependent RNA helicase</fullName>
        <ecNumber evidence="11">3.6.4.13</ecNumber>
    </recommendedName>
</protein>